<dbReference type="PANTHER" id="PTHR46711:SF1">
    <property type="entry name" value="HISTONE-LYSINE N-METHYLTRANSFERASE SETD2"/>
    <property type="match status" value="1"/>
</dbReference>
<gene>
    <name evidence="1" type="ORF">SMTD_LOCUS1361</name>
</gene>
<protein>
    <submittedName>
        <fullName evidence="1">Uncharacterized protein</fullName>
    </submittedName>
</protein>
<dbReference type="GO" id="GO:0005694">
    <property type="term" value="C:chromosome"/>
    <property type="evidence" value="ECO:0007669"/>
    <property type="project" value="TreeGrafter"/>
</dbReference>
<dbReference type="InterPro" id="IPR042294">
    <property type="entry name" value="SETD2_animal"/>
</dbReference>
<dbReference type="Proteomes" id="UP000269396">
    <property type="component" value="Unassembled WGS sequence"/>
</dbReference>
<evidence type="ECO:0000313" key="2">
    <source>
        <dbReference type="Proteomes" id="UP000269396"/>
    </source>
</evidence>
<dbReference type="EMBL" id="UZAL01001496">
    <property type="protein sequence ID" value="VDO77594.1"/>
    <property type="molecule type" value="Genomic_DNA"/>
</dbReference>
<reference evidence="1 2" key="1">
    <citation type="submission" date="2018-11" db="EMBL/GenBank/DDBJ databases">
        <authorList>
            <consortium name="Pathogen Informatics"/>
        </authorList>
    </citation>
    <scope>NUCLEOTIDE SEQUENCE [LARGE SCALE GENOMIC DNA]</scope>
    <source>
        <strain>Denwood</strain>
        <strain evidence="2">Zambia</strain>
    </source>
</reference>
<organism evidence="1 2">
    <name type="scientific">Schistosoma mattheei</name>
    <dbReference type="NCBI Taxonomy" id="31246"/>
    <lineage>
        <taxon>Eukaryota</taxon>
        <taxon>Metazoa</taxon>
        <taxon>Spiralia</taxon>
        <taxon>Lophotrochozoa</taxon>
        <taxon>Platyhelminthes</taxon>
        <taxon>Trematoda</taxon>
        <taxon>Digenea</taxon>
        <taxon>Strigeidida</taxon>
        <taxon>Schistosomatoidea</taxon>
        <taxon>Schistosomatidae</taxon>
        <taxon>Schistosoma</taxon>
    </lineage>
</organism>
<keyword evidence="2" id="KW-1185">Reference proteome</keyword>
<evidence type="ECO:0000313" key="1">
    <source>
        <dbReference type="EMBL" id="VDO77594.1"/>
    </source>
</evidence>
<dbReference type="AlphaFoldDB" id="A0A183NGX5"/>
<dbReference type="GO" id="GO:0005634">
    <property type="term" value="C:nucleus"/>
    <property type="evidence" value="ECO:0007669"/>
    <property type="project" value="TreeGrafter"/>
</dbReference>
<dbReference type="STRING" id="31246.A0A183NGX5"/>
<dbReference type="GO" id="GO:0010468">
    <property type="term" value="P:regulation of gene expression"/>
    <property type="evidence" value="ECO:0007669"/>
    <property type="project" value="TreeGrafter"/>
</dbReference>
<accession>A0A183NGX5</accession>
<sequence length="361" mass="41032">MGATSKYLQEKVRMKDTTMVERRILQLLQLDSFRNADDITLLLQVMVQECLTRYTRLQLLSRLIKTENDACLKLFRQYNGLDMLAAFMCDAAPKDWELKKQILVCLKHIPVSEQKQVQSNSRLMEIVAQWTSNPHHCRARSIPPESWKSADVHIADSVAFVSHKNLSAQIHHNVISFSKSTKDNESSSIQTGDKNSDFAASPSSSDSFSSSLKENASCVLHASTLPVYEEGFNAIIQTSDCDMSPVTVVDDDNGEIEIGYAADNNEINMDTEECKAKTNEEWIEEIKALACRLLEKWSKLPKENYRIPRLERQETEKMLHISNPIGSSLISWGSEYKGRYCLELNVSVHFIELLKTEVAFM</sequence>
<proteinExistence type="predicted"/>
<name>A0A183NGX5_9TREM</name>
<dbReference type="GO" id="GO:0046975">
    <property type="term" value="F:histone H3K36 methyltransferase activity"/>
    <property type="evidence" value="ECO:0007669"/>
    <property type="project" value="InterPro"/>
</dbReference>
<dbReference type="PANTHER" id="PTHR46711">
    <property type="entry name" value="HISTONE-LYSINE N-METHYLTRANSFERASE SETD2"/>
    <property type="match status" value="1"/>
</dbReference>